<dbReference type="EMBL" id="JAIRBC010000002">
    <property type="protein sequence ID" value="MCG2459503.1"/>
    <property type="molecule type" value="Genomic_DNA"/>
</dbReference>
<dbReference type="GO" id="GO:0003700">
    <property type="term" value="F:DNA-binding transcription factor activity"/>
    <property type="evidence" value="ECO:0007669"/>
    <property type="project" value="InterPro"/>
</dbReference>
<dbReference type="Pfam" id="PF13411">
    <property type="entry name" value="MerR_1"/>
    <property type="match status" value="1"/>
</dbReference>
<gene>
    <name evidence="6" type="ORF">K8352_01940</name>
</gene>
<evidence type="ECO:0000313" key="6">
    <source>
        <dbReference type="EMBL" id="MCG2459503.1"/>
    </source>
</evidence>
<feature type="domain" description="HTH merR-type" evidence="5">
    <location>
        <begin position="7"/>
        <end position="76"/>
    </location>
</feature>
<dbReference type="CDD" id="cd01104">
    <property type="entry name" value="HTH_MlrA-CarA"/>
    <property type="match status" value="1"/>
</dbReference>
<evidence type="ECO:0000313" key="7">
    <source>
        <dbReference type="Proteomes" id="UP001200642"/>
    </source>
</evidence>
<organism evidence="6 7">
    <name type="scientific">Cerina litoralis</name>
    <dbReference type="NCBI Taxonomy" id="2874477"/>
    <lineage>
        <taxon>Bacteria</taxon>
        <taxon>Pseudomonadati</taxon>
        <taxon>Bacteroidota</taxon>
        <taxon>Flavobacteriia</taxon>
        <taxon>Flavobacteriales</taxon>
        <taxon>Flavobacteriaceae</taxon>
        <taxon>Cerina</taxon>
    </lineage>
</organism>
<keyword evidence="4" id="KW-0804">Transcription</keyword>
<evidence type="ECO:0000256" key="3">
    <source>
        <dbReference type="ARBA" id="ARBA00023125"/>
    </source>
</evidence>
<comment type="caution">
    <text evidence="6">The sequence shown here is derived from an EMBL/GenBank/DDBJ whole genome shotgun (WGS) entry which is preliminary data.</text>
</comment>
<dbReference type="RefSeq" id="WP_317900648.1">
    <property type="nucleotide sequence ID" value="NZ_JAIRBC010000002.1"/>
</dbReference>
<dbReference type="SUPFAM" id="SSF52242">
    <property type="entry name" value="Cobalamin (vitamin B12)-binding domain"/>
    <property type="match status" value="1"/>
</dbReference>
<dbReference type="InterPro" id="IPR047057">
    <property type="entry name" value="MerR_fam"/>
</dbReference>
<dbReference type="Gene3D" id="3.40.50.280">
    <property type="entry name" value="Cobalamin-binding domain"/>
    <property type="match status" value="1"/>
</dbReference>
<dbReference type="InterPro" id="IPR009061">
    <property type="entry name" value="DNA-bd_dom_put_sf"/>
</dbReference>
<dbReference type="PROSITE" id="PS50937">
    <property type="entry name" value="HTH_MERR_2"/>
    <property type="match status" value="1"/>
</dbReference>
<keyword evidence="1" id="KW-0678">Repressor</keyword>
<keyword evidence="3" id="KW-0238">DNA-binding</keyword>
<protein>
    <submittedName>
        <fullName evidence="6">MerR family transcriptional regulator</fullName>
    </submittedName>
</protein>
<reference evidence="6" key="1">
    <citation type="submission" date="2023-02" db="EMBL/GenBank/DDBJ databases">
        <title>Genome of Flavobacteriaceae gen. nov. sp. strain F89.</title>
        <authorList>
            <person name="Wang Y."/>
        </authorList>
    </citation>
    <scope>NUCLEOTIDE SEQUENCE</scope>
    <source>
        <strain evidence="6">F89</strain>
    </source>
</reference>
<dbReference type="GO" id="GO:0031419">
    <property type="term" value="F:cobalamin binding"/>
    <property type="evidence" value="ECO:0007669"/>
    <property type="project" value="InterPro"/>
</dbReference>
<dbReference type="Gene3D" id="1.10.1660.10">
    <property type="match status" value="1"/>
</dbReference>
<dbReference type="Gene3D" id="1.10.1240.10">
    <property type="entry name" value="Methionine synthase domain"/>
    <property type="match status" value="1"/>
</dbReference>
<dbReference type="AlphaFoldDB" id="A0AAE3ER88"/>
<evidence type="ECO:0000256" key="2">
    <source>
        <dbReference type="ARBA" id="ARBA00023015"/>
    </source>
</evidence>
<sequence>MNKVKEAFSIRDLENLSGIKAHTIRIWEKRYGLLEPERTDTNIRSYNLENLQKLLNITVLYNNGYKISKIASLPNSEIPVLVHELSVEENDKDHIINSLKLAMVKFDQVLFHSTYNELTVNKSFRDIFSSILIPLLNQLGILWQTDSIHTSHEHFMAGLIRQKIIANTEKLQLTGPTGKDRTFVLFLPDNEIHDIGLLYINYELLLRGFKTIYLGQTVPIISLKDLEVVGDNLHFVSYFTVQPTKDKLENYIAQFDSEINLGYYKKLWVLGRQTQYLDKEKLPGHIETFESIQALVQKIEA</sequence>
<proteinExistence type="predicted"/>
<dbReference type="SUPFAM" id="SSF46955">
    <property type="entry name" value="Putative DNA-binding domain"/>
    <property type="match status" value="1"/>
</dbReference>
<accession>A0AAE3ER88</accession>
<dbReference type="Proteomes" id="UP001200642">
    <property type="component" value="Unassembled WGS sequence"/>
</dbReference>
<name>A0AAE3ER88_9FLAO</name>
<evidence type="ECO:0000256" key="1">
    <source>
        <dbReference type="ARBA" id="ARBA00022491"/>
    </source>
</evidence>
<dbReference type="InterPro" id="IPR000551">
    <property type="entry name" value="MerR-type_HTH_dom"/>
</dbReference>
<dbReference type="PANTHER" id="PTHR30204:SF69">
    <property type="entry name" value="MERR-FAMILY TRANSCRIPTIONAL REGULATOR"/>
    <property type="match status" value="1"/>
</dbReference>
<keyword evidence="7" id="KW-1185">Reference proteome</keyword>
<dbReference type="Pfam" id="PF02607">
    <property type="entry name" value="B12-binding_2"/>
    <property type="match status" value="1"/>
</dbReference>
<dbReference type="GO" id="GO:0003677">
    <property type="term" value="F:DNA binding"/>
    <property type="evidence" value="ECO:0007669"/>
    <property type="project" value="UniProtKB-KW"/>
</dbReference>
<dbReference type="InterPro" id="IPR003759">
    <property type="entry name" value="Cbl-bd_cap"/>
</dbReference>
<dbReference type="GO" id="GO:0046872">
    <property type="term" value="F:metal ion binding"/>
    <property type="evidence" value="ECO:0007669"/>
    <property type="project" value="InterPro"/>
</dbReference>
<dbReference type="PANTHER" id="PTHR30204">
    <property type="entry name" value="REDOX-CYCLING DRUG-SENSING TRANSCRIPTIONAL ACTIVATOR SOXR"/>
    <property type="match status" value="1"/>
</dbReference>
<keyword evidence="2" id="KW-0805">Transcription regulation</keyword>
<evidence type="ECO:0000259" key="5">
    <source>
        <dbReference type="PROSITE" id="PS50937"/>
    </source>
</evidence>
<dbReference type="SMART" id="SM00422">
    <property type="entry name" value="HTH_MERR"/>
    <property type="match status" value="1"/>
</dbReference>
<evidence type="ECO:0000256" key="4">
    <source>
        <dbReference type="ARBA" id="ARBA00023163"/>
    </source>
</evidence>
<dbReference type="InterPro" id="IPR036594">
    <property type="entry name" value="Meth_synthase_dom"/>
</dbReference>
<dbReference type="InterPro" id="IPR036724">
    <property type="entry name" value="Cobalamin-bd_sf"/>
</dbReference>